<dbReference type="Proteomes" id="UP001642464">
    <property type="component" value="Unassembled WGS sequence"/>
</dbReference>
<name>A0ABP0JDV9_9DINO</name>
<sequence length="481" mass="52602">MLRKSSSGALRKVKNFRDRVLSSGSCNKPLEFDDKRDRVMALKQELEDAKPVVAAWIRILAQVKTAGLLMQTSARLTDSWSVEFGSNMVRSMANADMLEALNAAMRSLNKKLGLLADLERKMHTLDRTGAARDRLEQRKLESMQKLIKKGKAFSTDEIKYQREYDKACWEFEEIYCELMAEFDFFLIESKKHGLAGTELYFVRQLAHHMMPSCEMAGTQDTGPTKALTPDSIEHMKSYLDALLVRKAGYVTHKRGDLLHEKLEAKGLVTSDLLAANRFGSCPATSSPKALKLLGAAEAALQRRQSSSGSSSSATSVATLQMPRDADSTCSTSEEGSHVEGAETEEEKPLAVAADVPAPGTPPDPDMPELSENPAGPASTKHELPGIVSVSVRPPVSSPVSAGATEEQARQVEEEDDEVNPRGGGRLSSEVRARMSAGFKVKEENGWLEFVGRETGESYWVHPGDNIIKEDGPPEGFTAIGT</sequence>
<accession>A0ABP0JDV9</accession>
<feature type="compositionally biased region" description="Low complexity" evidence="1">
    <location>
        <begin position="301"/>
        <end position="315"/>
    </location>
</feature>
<protein>
    <recommendedName>
        <fullName evidence="4">BAR domain-containing protein</fullName>
    </recommendedName>
</protein>
<feature type="region of interest" description="Disordered" evidence="1">
    <location>
        <begin position="301"/>
        <end position="428"/>
    </location>
</feature>
<evidence type="ECO:0008006" key="4">
    <source>
        <dbReference type="Google" id="ProtNLM"/>
    </source>
</evidence>
<evidence type="ECO:0000313" key="3">
    <source>
        <dbReference type="Proteomes" id="UP001642464"/>
    </source>
</evidence>
<comment type="caution">
    <text evidence="2">The sequence shown here is derived from an EMBL/GenBank/DDBJ whole genome shotgun (WGS) entry which is preliminary data.</text>
</comment>
<evidence type="ECO:0000313" key="2">
    <source>
        <dbReference type="EMBL" id="CAK9012585.1"/>
    </source>
</evidence>
<proteinExistence type="predicted"/>
<reference evidence="2 3" key="1">
    <citation type="submission" date="2024-02" db="EMBL/GenBank/DDBJ databases">
        <authorList>
            <person name="Chen Y."/>
            <person name="Shah S."/>
            <person name="Dougan E. K."/>
            <person name="Thang M."/>
            <person name="Chan C."/>
        </authorList>
    </citation>
    <scope>NUCLEOTIDE SEQUENCE [LARGE SCALE GENOMIC DNA]</scope>
</reference>
<gene>
    <name evidence="2" type="ORF">SCF082_LOCUS11565</name>
</gene>
<keyword evidence="3" id="KW-1185">Reference proteome</keyword>
<dbReference type="EMBL" id="CAXAMM010006865">
    <property type="protein sequence ID" value="CAK9012585.1"/>
    <property type="molecule type" value="Genomic_DNA"/>
</dbReference>
<evidence type="ECO:0000256" key="1">
    <source>
        <dbReference type="SAM" id="MobiDB-lite"/>
    </source>
</evidence>
<feature type="compositionally biased region" description="Low complexity" evidence="1">
    <location>
        <begin position="387"/>
        <end position="400"/>
    </location>
</feature>
<organism evidence="2 3">
    <name type="scientific">Durusdinium trenchii</name>
    <dbReference type="NCBI Taxonomy" id="1381693"/>
    <lineage>
        <taxon>Eukaryota</taxon>
        <taxon>Sar</taxon>
        <taxon>Alveolata</taxon>
        <taxon>Dinophyceae</taxon>
        <taxon>Suessiales</taxon>
        <taxon>Symbiodiniaceae</taxon>
        <taxon>Durusdinium</taxon>
    </lineage>
</organism>